<dbReference type="STRING" id="57577.A0A2K3MUS8"/>
<evidence type="ECO:0000313" key="3">
    <source>
        <dbReference type="Proteomes" id="UP000236291"/>
    </source>
</evidence>
<dbReference type="Proteomes" id="UP000236291">
    <property type="component" value="Unassembled WGS sequence"/>
</dbReference>
<dbReference type="EMBL" id="ASHM01012625">
    <property type="protein sequence ID" value="PNX94581.1"/>
    <property type="molecule type" value="Genomic_DNA"/>
</dbReference>
<dbReference type="PANTHER" id="PTHR44137">
    <property type="entry name" value="BNAC03G44070D PROTEIN"/>
    <property type="match status" value="1"/>
</dbReference>
<dbReference type="PROSITE" id="PS50076">
    <property type="entry name" value="DNAJ_2"/>
    <property type="match status" value="1"/>
</dbReference>
<dbReference type="AlphaFoldDB" id="A0A2K3MUS8"/>
<evidence type="ECO:0000259" key="1">
    <source>
        <dbReference type="PROSITE" id="PS50076"/>
    </source>
</evidence>
<reference evidence="2 3" key="1">
    <citation type="journal article" date="2014" name="Am. J. Bot.">
        <title>Genome assembly and annotation for red clover (Trifolium pratense; Fabaceae).</title>
        <authorList>
            <person name="Istvanek J."/>
            <person name="Jaros M."/>
            <person name="Krenek A."/>
            <person name="Repkova J."/>
        </authorList>
    </citation>
    <scope>NUCLEOTIDE SEQUENCE [LARGE SCALE GENOMIC DNA]</scope>
    <source>
        <strain evidence="3">cv. Tatra</strain>
        <tissue evidence="2">Young leaves</tissue>
    </source>
</reference>
<dbReference type="CDD" id="cd06257">
    <property type="entry name" value="DnaJ"/>
    <property type="match status" value="1"/>
</dbReference>
<comment type="caution">
    <text evidence="2">The sequence shown here is derived from an EMBL/GenBank/DDBJ whole genome shotgun (WGS) entry which is preliminary data.</text>
</comment>
<keyword evidence="2" id="KW-0346">Stress response</keyword>
<dbReference type="InterPro" id="IPR018253">
    <property type="entry name" value="DnaJ_domain_CS"/>
</dbReference>
<sequence length="111" mass="12756">MGQESDSKFAPFQHVLSCVHRILSNPTKTTFIDLYCILGVEENAGVNLIRKRYHKLVALQLHPDKNKHPKAEIAFKLVSEANACLTNVAKREAFDFERFQGMEHYHEIAIF</sequence>
<accession>A0A2K3MUS8</accession>
<feature type="domain" description="J" evidence="1">
    <location>
        <begin position="33"/>
        <end position="98"/>
    </location>
</feature>
<dbReference type="Pfam" id="PF00226">
    <property type="entry name" value="DnaJ"/>
    <property type="match status" value="1"/>
</dbReference>
<dbReference type="SUPFAM" id="SSF46565">
    <property type="entry name" value="Chaperone J-domain"/>
    <property type="match status" value="1"/>
</dbReference>
<gene>
    <name evidence="2" type="ORF">L195_g017758</name>
</gene>
<dbReference type="PANTHER" id="PTHR44137:SF13">
    <property type="entry name" value="CHAPERONE DNAJ-DOMAIN SUPERFAMILY PROTEIN"/>
    <property type="match status" value="1"/>
</dbReference>
<dbReference type="InterPro" id="IPR036869">
    <property type="entry name" value="J_dom_sf"/>
</dbReference>
<name>A0A2K3MUS8_TRIPR</name>
<dbReference type="PRINTS" id="PR00625">
    <property type="entry name" value="JDOMAIN"/>
</dbReference>
<evidence type="ECO:0000313" key="2">
    <source>
        <dbReference type="EMBL" id="PNX94581.1"/>
    </source>
</evidence>
<protein>
    <submittedName>
        <fullName evidence="2">DnaJ heat shock amino-terminal domain protein</fullName>
    </submittedName>
</protein>
<dbReference type="Gene3D" id="1.10.287.110">
    <property type="entry name" value="DnaJ domain"/>
    <property type="match status" value="1"/>
</dbReference>
<dbReference type="InterPro" id="IPR001623">
    <property type="entry name" value="DnaJ_domain"/>
</dbReference>
<dbReference type="PROSITE" id="PS00636">
    <property type="entry name" value="DNAJ_1"/>
    <property type="match status" value="1"/>
</dbReference>
<proteinExistence type="predicted"/>
<reference evidence="2 3" key="2">
    <citation type="journal article" date="2017" name="Front. Plant Sci.">
        <title>Gene Classification and Mining of Molecular Markers Useful in Red Clover (Trifolium pratense) Breeding.</title>
        <authorList>
            <person name="Istvanek J."/>
            <person name="Dluhosova J."/>
            <person name="Dluhos P."/>
            <person name="Patkova L."/>
            <person name="Nedelnik J."/>
            <person name="Repkova J."/>
        </authorList>
    </citation>
    <scope>NUCLEOTIDE SEQUENCE [LARGE SCALE GENOMIC DNA]</scope>
    <source>
        <strain evidence="3">cv. Tatra</strain>
        <tissue evidence="2">Young leaves</tissue>
    </source>
</reference>
<dbReference type="SMART" id="SM00271">
    <property type="entry name" value="DnaJ"/>
    <property type="match status" value="1"/>
</dbReference>
<dbReference type="ExpressionAtlas" id="A0A2K3MUS8">
    <property type="expression patterns" value="baseline"/>
</dbReference>
<organism evidence="2 3">
    <name type="scientific">Trifolium pratense</name>
    <name type="common">Red clover</name>
    <dbReference type="NCBI Taxonomy" id="57577"/>
    <lineage>
        <taxon>Eukaryota</taxon>
        <taxon>Viridiplantae</taxon>
        <taxon>Streptophyta</taxon>
        <taxon>Embryophyta</taxon>
        <taxon>Tracheophyta</taxon>
        <taxon>Spermatophyta</taxon>
        <taxon>Magnoliopsida</taxon>
        <taxon>eudicotyledons</taxon>
        <taxon>Gunneridae</taxon>
        <taxon>Pentapetalae</taxon>
        <taxon>rosids</taxon>
        <taxon>fabids</taxon>
        <taxon>Fabales</taxon>
        <taxon>Fabaceae</taxon>
        <taxon>Papilionoideae</taxon>
        <taxon>50 kb inversion clade</taxon>
        <taxon>NPAAA clade</taxon>
        <taxon>Hologalegina</taxon>
        <taxon>IRL clade</taxon>
        <taxon>Trifolieae</taxon>
        <taxon>Trifolium</taxon>
    </lineage>
</organism>